<feature type="transmembrane region" description="Helical" evidence="1">
    <location>
        <begin position="123"/>
        <end position="147"/>
    </location>
</feature>
<sequence length="151" mass="16599">MSKWGYFGLVFTGAISAIGIYFTNYWTSPIDVYPGGNGNVALFPIFLATPFIILFVAMLFVFFDRILQRTSTKLTGIMALATALFVVVISVVSVNNARALDLIDAYGGRLEGLGLFNSHTNSAFFHVGTFFVIICVGFLLPALVRLLERKK</sequence>
<dbReference type="Proteomes" id="UP000658225">
    <property type="component" value="Unassembled WGS sequence"/>
</dbReference>
<evidence type="ECO:0000313" key="3">
    <source>
        <dbReference type="Proteomes" id="UP000658225"/>
    </source>
</evidence>
<keyword evidence="1" id="KW-0812">Transmembrane</keyword>
<name>A0A927MQ23_9BACL</name>
<organism evidence="2 3">
    <name type="scientific">Sporosarcina limicola</name>
    <dbReference type="NCBI Taxonomy" id="34101"/>
    <lineage>
        <taxon>Bacteria</taxon>
        <taxon>Bacillati</taxon>
        <taxon>Bacillota</taxon>
        <taxon>Bacilli</taxon>
        <taxon>Bacillales</taxon>
        <taxon>Caryophanaceae</taxon>
        <taxon>Sporosarcina</taxon>
    </lineage>
</organism>
<comment type="caution">
    <text evidence="2">The sequence shown here is derived from an EMBL/GenBank/DDBJ whole genome shotgun (WGS) entry which is preliminary data.</text>
</comment>
<keyword evidence="3" id="KW-1185">Reference proteome</keyword>
<dbReference type="RefSeq" id="WP_192599018.1">
    <property type="nucleotide sequence ID" value="NZ_JADBEL010000012.1"/>
</dbReference>
<feature type="transmembrane region" description="Helical" evidence="1">
    <location>
        <begin position="7"/>
        <end position="28"/>
    </location>
</feature>
<evidence type="ECO:0000256" key="1">
    <source>
        <dbReference type="SAM" id="Phobius"/>
    </source>
</evidence>
<dbReference type="EMBL" id="JADBEL010000012">
    <property type="protein sequence ID" value="MBE1555281.1"/>
    <property type="molecule type" value="Genomic_DNA"/>
</dbReference>
<keyword evidence="1" id="KW-0472">Membrane</keyword>
<accession>A0A927MQ23</accession>
<feature type="transmembrane region" description="Helical" evidence="1">
    <location>
        <begin position="74"/>
        <end position="94"/>
    </location>
</feature>
<keyword evidence="1" id="KW-1133">Transmembrane helix</keyword>
<proteinExistence type="predicted"/>
<gene>
    <name evidence="2" type="ORF">H4683_002386</name>
</gene>
<evidence type="ECO:0000313" key="2">
    <source>
        <dbReference type="EMBL" id="MBE1555281.1"/>
    </source>
</evidence>
<reference evidence="2" key="1">
    <citation type="submission" date="2020-10" db="EMBL/GenBank/DDBJ databases">
        <title>Genomic Encyclopedia of Type Strains, Phase IV (KMG-IV): sequencing the most valuable type-strain genomes for metagenomic binning, comparative biology and taxonomic classification.</title>
        <authorList>
            <person name="Goeker M."/>
        </authorList>
    </citation>
    <scope>NUCLEOTIDE SEQUENCE</scope>
    <source>
        <strain evidence="2">DSM 13886</strain>
    </source>
</reference>
<dbReference type="AlphaFoldDB" id="A0A927MQ23"/>
<feature type="transmembrane region" description="Helical" evidence="1">
    <location>
        <begin position="40"/>
        <end position="62"/>
    </location>
</feature>
<protein>
    <submittedName>
        <fullName evidence="2">Uncharacterized protein</fullName>
    </submittedName>
</protein>